<feature type="signal peptide" evidence="2">
    <location>
        <begin position="1"/>
        <end position="30"/>
    </location>
</feature>
<dbReference type="SUPFAM" id="SSF48452">
    <property type="entry name" value="TPR-like"/>
    <property type="match status" value="4"/>
</dbReference>
<proteinExistence type="predicted"/>
<dbReference type="Gene3D" id="1.25.40.10">
    <property type="entry name" value="Tetratricopeptide repeat domain"/>
    <property type="match status" value="4"/>
</dbReference>
<organism evidence="3 4">
    <name type="scientific">Uliginosibacterium silvisoli</name>
    <dbReference type="NCBI Taxonomy" id="3114758"/>
    <lineage>
        <taxon>Bacteria</taxon>
        <taxon>Pseudomonadati</taxon>
        <taxon>Pseudomonadota</taxon>
        <taxon>Betaproteobacteria</taxon>
        <taxon>Rhodocyclales</taxon>
        <taxon>Zoogloeaceae</taxon>
        <taxon>Uliginosibacterium</taxon>
    </lineage>
</organism>
<evidence type="ECO:0000256" key="2">
    <source>
        <dbReference type="SAM" id="SignalP"/>
    </source>
</evidence>
<keyword evidence="1" id="KW-0802">TPR repeat</keyword>
<evidence type="ECO:0000313" key="4">
    <source>
        <dbReference type="Proteomes" id="UP001331561"/>
    </source>
</evidence>
<dbReference type="Proteomes" id="UP001331561">
    <property type="component" value="Unassembled WGS sequence"/>
</dbReference>
<dbReference type="PROSITE" id="PS50005">
    <property type="entry name" value="TPR"/>
    <property type="match status" value="2"/>
</dbReference>
<reference evidence="3 4" key="1">
    <citation type="submission" date="2024-01" db="EMBL/GenBank/DDBJ databases">
        <title>Uliginosibacterium soil sp. nov.</title>
        <authorList>
            <person name="Lv Y."/>
        </authorList>
    </citation>
    <scope>NUCLEOTIDE SEQUENCE [LARGE SCALE GENOMIC DNA]</scope>
    <source>
        <strain evidence="3 4">H3</strain>
    </source>
</reference>
<dbReference type="NCBIfam" id="TIGR02917">
    <property type="entry name" value="PEP_TPR_lipo"/>
    <property type="match status" value="1"/>
</dbReference>
<dbReference type="PANTHER" id="PTHR12558">
    <property type="entry name" value="CELL DIVISION CYCLE 16,23,27"/>
    <property type="match status" value="1"/>
</dbReference>
<dbReference type="PANTHER" id="PTHR12558:SF13">
    <property type="entry name" value="CELL DIVISION CYCLE PROTEIN 27 HOMOLOG"/>
    <property type="match status" value="1"/>
</dbReference>
<dbReference type="InterPro" id="IPR014266">
    <property type="entry name" value="PEP-CTERM_TPR_PrsT"/>
</dbReference>
<keyword evidence="4" id="KW-1185">Reference proteome</keyword>
<evidence type="ECO:0000256" key="1">
    <source>
        <dbReference type="PROSITE-ProRule" id="PRU00339"/>
    </source>
</evidence>
<dbReference type="InterPro" id="IPR011990">
    <property type="entry name" value="TPR-like_helical_dom_sf"/>
</dbReference>
<feature type="repeat" description="TPR" evidence="1">
    <location>
        <begin position="206"/>
        <end position="239"/>
    </location>
</feature>
<evidence type="ECO:0000313" key="3">
    <source>
        <dbReference type="EMBL" id="MEC5387568.1"/>
    </source>
</evidence>
<dbReference type="EMBL" id="JAYXHS010000003">
    <property type="protein sequence ID" value="MEC5387568.1"/>
    <property type="molecule type" value="Genomic_DNA"/>
</dbReference>
<dbReference type="InterPro" id="IPR019734">
    <property type="entry name" value="TPR_rpt"/>
</dbReference>
<dbReference type="SMART" id="SM00028">
    <property type="entry name" value="TPR"/>
    <property type="match status" value="14"/>
</dbReference>
<sequence>MVEISSLLSVNIRRLACVVLLASLAGVTWAADTAQAGKYYEDGLARFRKNDMDGAVIQLKNALQQDNRLLAAHVLLGRALFRSGNISAAEAAFNDALRLGVNRSEVLALLARVYLLQGQPKMVIERITPDGLPPEAKVEVLSLRGLAFADMGDYPQASRSFEDARAIDPASVVPLLAEIPILLTQRKMDRARFLADRAVALAPTNADAWNMSASVAHATLDLKTALDRYGKALALDPGHVDARIARASLLLGQQRDAEAERDLNELKKLVPKEARYLYLSAVLAGRRGKSDEVRAALVEIAQVVDGLPASWLATREQFLMLGAVAHHGLSSRVKAQAYLEAVLTLNVRNVGARRLLASVLLDKGDYGAVERTLDPVLRDSPNDPQALYLMGQLRLAQKRYVQASQLLDRAAQLGGDSAEIRAAIGFTQLGLGDGGAGLKSLESSFAKKPGDAKVGLALAIQYVRSGQGAKAVAVAEAVAKADPANIAALNALGAVRGAVGDKAGARKAYEQVLAKDPSFAPALLNLAKLDQADGRTDDARKRLTTWLARNGDDDNAMYELAMIELSSGRRAEAQRWLEKAFGQRSTNERAGRTLVDVQLAQGAVQPALKTAIELADANRTSLDAQAALVRAQLAAGERGKAVITLKEMTQMAEYDAVVQIRIGRLQLMADNPDGAAYNAQKSLTAVPNNLAGLALMADAELTRKDFLKAEAISKDIITRYPTSAEGYRIGGDAAVGRGNPAAATQAYRGALERDPSSTNTQRVAHALALAGDLPRAQEVLGGWLKSNPNDLGCRAALAEINMRAGNWKGAREQYDKVLAAQPNAVNILNNQATVLQRLNDPAALGMAERAYKLAPQDPLVIDTYGWGQAQAGKLDAALRLLRDARLRLPENGDIRYHLAWTLARLDRKQEAREELAYALKASGSFESINDARTLMKALGG</sequence>
<comment type="caution">
    <text evidence="3">The sequence shown here is derived from an EMBL/GenBank/DDBJ whole genome shotgun (WGS) entry which is preliminary data.</text>
</comment>
<protein>
    <submittedName>
        <fullName evidence="3">XrtA/PEP-CTERM system TPR-repeat protein PrsT</fullName>
    </submittedName>
</protein>
<feature type="repeat" description="TPR" evidence="1">
    <location>
        <begin position="138"/>
        <end position="171"/>
    </location>
</feature>
<name>A0ABU6K946_9RHOO</name>
<keyword evidence="2" id="KW-0732">Signal</keyword>
<gene>
    <name evidence="3" type="primary">prsT</name>
    <name evidence="3" type="ORF">VVD49_17685</name>
</gene>
<feature type="chain" id="PRO_5047377163" evidence="2">
    <location>
        <begin position="31"/>
        <end position="940"/>
    </location>
</feature>
<dbReference type="Pfam" id="PF14559">
    <property type="entry name" value="TPR_19"/>
    <property type="match status" value="6"/>
</dbReference>
<accession>A0ABU6K946</accession>
<dbReference type="RefSeq" id="WP_327600536.1">
    <property type="nucleotide sequence ID" value="NZ_JAYXHS010000003.1"/>
</dbReference>